<dbReference type="PROSITE" id="PS50943">
    <property type="entry name" value="HTH_CROC1"/>
    <property type="match status" value="1"/>
</dbReference>
<keyword evidence="3" id="KW-0804">Transcription</keyword>
<keyword evidence="6" id="KW-1185">Reference proteome</keyword>
<dbReference type="PANTHER" id="PTHR46797:SF23">
    <property type="entry name" value="HTH-TYPE TRANSCRIPTIONAL REGULATOR SUTR"/>
    <property type="match status" value="1"/>
</dbReference>
<dbReference type="InterPro" id="IPR001387">
    <property type="entry name" value="Cro/C1-type_HTH"/>
</dbReference>
<dbReference type="Gene3D" id="1.10.260.40">
    <property type="entry name" value="lambda repressor-like DNA-binding domains"/>
    <property type="match status" value="1"/>
</dbReference>
<keyword evidence="2 5" id="KW-0238">DNA-binding</keyword>
<dbReference type="EMBL" id="RKQP01000002">
    <property type="protein sequence ID" value="RPE83721.1"/>
    <property type="molecule type" value="Genomic_DNA"/>
</dbReference>
<dbReference type="CDD" id="cd00093">
    <property type="entry name" value="HTH_XRE"/>
    <property type="match status" value="1"/>
</dbReference>
<dbReference type="GO" id="GO:0003700">
    <property type="term" value="F:DNA-binding transcription factor activity"/>
    <property type="evidence" value="ECO:0007669"/>
    <property type="project" value="TreeGrafter"/>
</dbReference>
<feature type="domain" description="HTH cro/C1-type" evidence="4">
    <location>
        <begin position="18"/>
        <end position="72"/>
    </location>
</feature>
<dbReference type="SMART" id="SM00530">
    <property type="entry name" value="HTH_XRE"/>
    <property type="match status" value="1"/>
</dbReference>
<sequence length="78" mass="8786">MNMNSNKKSALISFGNRIKELRIEQEMNQEELAYRAGLDRSYISGVENGKRNISLNAIISLAKALNVDLSTLFIKVEL</sequence>
<name>A0A3N4VXF7_9PAST</name>
<comment type="caution">
    <text evidence="5">The sequence shown here is derived from an EMBL/GenBank/DDBJ whole genome shotgun (WGS) entry which is preliminary data.</text>
</comment>
<keyword evidence="1" id="KW-0805">Transcription regulation</keyword>
<accession>A0A3N4VXF7</accession>
<dbReference type="Proteomes" id="UP000281691">
    <property type="component" value="Unassembled WGS sequence"/>
</dbReference>
<proteinExistence type="predicted"/>
<evidence type="ECO:0000256" key="1">
    <source>
        <dbReference type="ARBA" id="ARBA00023015"/>
    </source>
</evidence>
<protein>
    <submittedName>
        <fullName evidence="5">DNA-binding XRE family transcriptional regulator</fullName>
    </submittedName>
</protein>
<dbReference type="SUPFAM" id="SSF47413">
    <property type="entry name" value="lambda repressor-like DNA-binding domains"/>
    <property type="match status" value="1"/>
</dbReference>
<evidence type="ECO:0000256" key="2">
    <source>
        <dbReference type="ARBA" id="ARBA00023125"/>
    </source>
</evidence>
<evidence type="ECO:0000313" key="6">
    <source>
        <dbReference type="Proteomes" id="UP000281691"/>
    </source>
</evidence>
<reference evidence="5 6" key="1">
    <citation type="submission" date="2018-11" db="EMBL/GenBank/DDBJ databases">
        <title>Genomic Encyclopedia of Type Strains, Phase IV (KMG-IV): sequencing the most valuable type-strain genomes for metagenomic binning, comparative biology and taxonomic classification.</title>
        <authorList>
            <person name="Goeker M."/>
        </authorList>
    </citation>
    <scope>NUCLEOTIDE SEQUENCE [LARGE SCALE GENOMIC DNA]</scope>
    <source>
        <strain evidence="5 6">DSM 27238</strain>
    </source>
</reference>
<dbReference type="AlphaFoldDB" id="A0A3N4VXF7"/>
<evidence type="ECO:0000313" key="5">
    <source>
        <dbReference type="EMBL" id="RPE83721.1"/>
    </source>
</evidence>
<dbReference type="Pfam" id="PF01381">
    <property type="entry name" value="HTH_3"/>
    <property type="match status" value="1"/>
</dbReference>
<evidence type="ECO:0000256" key="3">
    <source>
        <dbReference type="ARBA" id="ARBA00023163"/>
    </source>
</evidence>
<dbReference type="InterPro" id="IPR050807">
    <property type="entry name" value="TransReg_Diox_bact_type"/>
</dbReference>
<organism evidence="5 6">
    <name type="scientific">Vespertiliibacter pulmonis</name>
    <dbReference type="NCBI Taxonomy" id="1443036"/>
    <lineage>
        <taxon>Bacteria</taxon>
        <taxon>Pseudomonadati</taxon>
        <taxon>Pseudomonadota</taxon>
        <taxon>Gammaproteobacteria</taxon>
        <taxon>Pasteurellales</taxon>
        <taxon>Pasteurellaceae</taxon>
        <taxon>Vespertiliibacter</taxon>
    </lineage>
</organism>
<dbReference type="GO" id="GO:0003677">
    <property type="term" value="F:DNA binding"/>
    <property type="evidence" value="ECO:0007669"/>
    <property type="project" value="UniProtKB-KW"/>
</dbReference>
<dbReference type="PANTHER" id="PTHR46797">
    <property type="entry name" value="HTH-TYPE TRANSCRIPTIONAL REGULATOR"/>
    <property type="match status" value="1"/>
</dbReference>
<gene>
    <name evidence="5" type="ORF">EDC46_0922</name>
</gene>
<dbReference type="InterPro" id="IPR010982">
    <property type="entry name" value="Lambda_DNA-bd_dom_sf"/>
</dbReference>
<evidence type="ECO:0000259" key="4">
    <source>
        <dbReference type="PROSITE" id="PS50943"/>
    </source>
</evidence>
<dbReference type="GO" id="GO:0005829">
    <property type="term" value="C:cytosol"/>
    <property type="evidence" value="ECO:0007669"/>
    <property type="project" value="TreeGrafter"/>
</dbReference>